<protein>
    <submittedName>
        <fullName evidence="1">Uncharacterized protein</fullName>
    </submittedName>
</protein>
<dbReference type="AlphaFoldDB" id="A0A6A4I680"/>
<dbReference type="EMBL" id="ML769418">
    <property type="protein sequence ID" value="KAE9404304.1"/>
    <property type="molecule type" value="Genomic_DNA"/>
</dbReference>
<name>A0A6A4I680_9AGAR</name>
<reference evidence="1" key="1">
    <citation type="journal article" date="2019" name="Environ. Microbiol.">
        <title>Fungal ecological strategies reflected in gene transcription - a case study of two litter decomposers.</title>
        <authorList>
            <person name="Barbi F."/>
            <person name="Kohler A."/>
            <person name="Barry K."/>
            <person name="Baskaran P."/>
            <person name="Daum C."/>
            <person name="Fauchery L."/>
            <person name="Ihrmark K."/>
            <person name="Kuo A."/>
            <person name="LaButti K."/>
            <person name="Lipzen A."/>
            <person name="Morin E."/>
            <person name="Grigoriev I.V."/>
            <person name="Henrissat B."/>
            <person name="Lindahl B."/>
            <person name="Martin F."/>
        </authorList>
    </citation>
    <scope>NUCLEOTIDE SEQUENCE</scope>
    <source>
        <strain evidence="1">JB14</strain>
    </source>
</reference>
<accession>A0A6A4I680</accession>
<evidence type="ECO:0000313" key="1">
    <source>
        <dbReference type="EMBL" id="KAE9404304.1"/>
    </source>
</evidence>
<organism evidence="1 2">
    <name type="scientific">Gymnopus androsaceus JB14</name>
    <dbReference type="NCBI Taxonomy" id="1447944"/>
    <lineage>
        <taxon>Eukaryota</taxon>
        <taxon>Fungi</taxon>
        <taxon>Dikarya</taxon>
        <taxon>Basidiomycota</taxon>
        <taxon>Agaricomycotina</taxon>
        <taxon>Agaricomycetes</taxon>
        <taxon>Agaricomycetidae</taxon>
        <taxon>Agaricales</taxon>
        <taxon>Marasmiineae</taxon>
        <taxon>Omphalotaceae</taxon>
        <taxon>Gymnopus</taxon>
    </lineage>
</organism>
<keyword evidence="2" id="KW-1185">Reference proteome</keyword>
<dbReference type="Proteomes" id="UP000799118">
    <property type="component" value="Unassembled WGS sequence"/>
</dbReference>
<sequence length="99" mass="10461">MLFAELYSARGISITASSSSTTAVFHGILSAIRHLYRNFTPLLRPSFLRLSQSFMGPAAGSRSRSTGSATAVAVAAVLQLQPSLAPPQLLPLSTSSRQL</sequence>
<proteinExistence type="predicted"/>
<evidence type="ECO:0000313" key="2">
    <source>
        <dbReference type="Proteomes" id="UP000799118"/>
    </source>
</evidence>
<gene>
    <name evidence="1" type="ORF">BT96DRAFT_435003</name>
</gene>